<keyword evidence="2" id="KW-1185">Reference proteome</keyword>
<reference evidence="1 2" key="1">
    <citation type="journal article" date="2023" name="Life. Sci Alliance">
        <title>Evolutionary insights into 3D genome organization and epigenetic landscape of Vigna mungo.</title>
        <authorList>
            <person name="Junaid A."/>
            <person name="Singh B."/>
            <person name="Bhatia S."/>
        </authorList>
    </citation>
    <scope>NUCLEOTIDE SEQUENCE [LARGE SCALE GENOMIC DNA]</scope>
    <source>
        <strain evidence="1">Urdbean</strain>
    </source>
</reference>
<sequence length="115" mass="13363">MVLGGKIIIGLDYLMEIRFHQLKHYIDIPELSPGRRKHNMLNFHNIRMSKQPQELNFSKDPCGIGYMLKNITYFLDCNPFTRVSINGRTHNTITSFSNNLLDLVLTRLSILSKKL</sequence>
<dbReference type="EMBL" id="CP144700">
    <property type="protein sequence ID" value="WVZ26241.1"/>
    <property type="molecule type" value="Genomic_DNA"/>
</dbReference>
<organism evidence="1 2">
    <name type="scientific">Vigna mungo</name>
    <name type="common">Black gram</name>
    <name type="synonym">Phaseolus mungo</name>
    <dbReference type="NCBI Taxonomy" id="3915"/>
    <lineage>
        <taxon>Eukaryota</taxon>
        <taxon>Viridiplantae</taxon>
        <taxon>Streptophyta</taxon>
        <taxon>Embryophyta</taxon>
        <taxon>Tracheophyta</taxon>
        <taxon>Spermatophyta</taxon>
        <taxon>Magnoliopsida</taxon>
        <taxon>eudicotyledons</taxon>
        <taxon>Gunneridae</taxon>
        <taxon>Pentapetalae</taxon>
        <taxon>rosids</taxon>
        <taxon>fabids</taxon>
        <taxon>Fabales</taxon>
        <taxon>Fabaceae</taxon>
        <taxon>Papilionoideae</taxon>
        <taxon>50 kb inversion clade</taxon>
        <taxon>NPAAA clade</taxon>
        <taxon>indigoferoid/millettioid clade</taxon>
        <taxon>Phaseoleae</taxon>
        <taxon>Vigna</taxon>
    </lineage>
</organism>
<proteinExistence type="predicted"/>
<dbReference type="AlphaFoldDB" id="A0AAQ3PE56"/>
<evidence type="ECO:0000313" key="2">
    <source>
        <dbReference type="Proteomes" id="UP001374535"/>
    </source>
</evidence>
<gene>
    <name evidence="1" type="ORF">V8G54_004785</name>
</gene>
<name>A0AAQ3PE56_VIGMU</name>
<dbReference type="Proteomes" id="UP001374535">
    <property type="component" value="Chromosome 1"/>
</dbReference>
<evidence type="ECO:0000313" key="1">
    <source>
        <dbReference type="EMBL" id="WVZ26241.1"/>
    </source>
</evidence>
<accession>A0AAQ3PE56</accession>
<protein>
    <submittedName>
        <fullName evidence="1">Uncharacterized protein</fullName>
    </submittedName>
</protein>